<gene>
    <name evidence="2" type="ORF">LuPra_02116</name>
</gene>
<feature type="transmembrane region" description="Helical" evidence="1">
    <location>
        <begin position="505"/>
        <end position="523"/>
    </location>
</feature>
<accession>A0A143PL04</accession>
<keyword evidence="1" id="KW-1133">Transmembrane helix</keyword>
<feature type="transmembrane region" description="Helical" evidence="1">
    <location>
        <begin position="529"/>
        <end position="548"/>
    </location>
</feature>
<feature type="transmembrane region" description="Helical" evidence="1">
    <location>
        <begin position="357"/>
        <end position="375"/>
    </location>
</feature>
<keyword evidence="1" id="KW-0812">Transmembrane</keyword>
<dbReference type="OrthoDB" id="105452at2"/>
<evidence type="ECO:0000313" key="3">
    <source>
        <dbReference type="Proteomes" id="UP000076079"/>
    </source>
</evidence>
<feature type="transmembrane region" description="Helical" evidence="1">
    <location>
        <begin position="158"/>
        <end position="178"/>
    </location>
</feature>
<evidence type="ECO:0000256" key="1">
    <source>
        <dbReference type="SAM" id="Phobius"/>
    </source>
</evidence>
<feature type="transmembrane region" description="Helical" evidence="1">
    <location>
        <begin position="469"/>
        <end position="493"/>
    </location>
</feature>
<feature type="transmembrane region" description="Helical" evidence="1">
    <location>
        <begin position="28"/>
        <end position="50"/>
    </location>
</feature>
<dbReference type="EMBL" id="CP015136">
    <property type="protein sequence ID" value="AMY08910.1"/>
    <property type="molecule type" value="Genomic_DNA"/>
</dbReference>
<dbReference type="Proteomes" id="UP000076079">
    <property type="component" value="Chromosome"/>
</dbReference>
<proteinExistence type="predicted"/>
<reference evidence="2 3" key="1">
    <citation type="journal article" date="2016" name="Genome Announc.">
        <title>First Complete Genome Sequence of a Subdivision 6 Acidobacterium Strain.</title>
        <authorList>
            <person name="Huang S."/>
            <person name="Vieira S."/>
            <person name="Bunk B."/>
            <person name="Riedel T."/>
            <person name="Sproer C."/>
            <person name="Overmann J."/>
        </authorList>
    </citation>
    <scope>NUCLEOTIDE SEQUENCE [LARGE SCALE GENOMIC DNA]</scope>
    <source>
        <strain evidence="3">DSM 100886 HEG_-6_39</strain>
    </source>
</reference>
<dbReference type="RefSeq" id="WP_157898991.1">
    <property type="nucleotide sequence ID" value="NZ_CP015136.1"/>
</dbReference>
<keyword evidence="3" id="KW-1185">Reference proteome</keyword>
<organism evidence="2 3">
    <name type="scientific">Luteitalea pratensis</name>
    <dbReference type="NCBI Taxonomy" id="1855912"/>
    <lineage>
        <taxon>Bacteria</taxon>
        <taxon>Pseudomonadati</taxon>
        <taxon>Acidobacteriota</taxon>
        <taxon>Vicinamibacteria</taxon>
        <taxon>Vicinamibacterales</taxon>
        <taxon>Vicinamibacteraceae</taxon>
        <taxon>Luteitalea</taxon>
    </lineage>
</organism>
<feature type="transmembrane region" description="Helical" evidence="1">
    <location>
        <begin position="190"/>
        <end position="212"/>
    </location>
</feature>
<feature type="transmembrane region" description="Helical" evidence="1">
    <location>
        <begin position="70"/>
        <end position="88"/>
    </location>
</feature>
<reference evidence="3" key="2">
    <citation type="submission" date="2016-04" db="EMBL/GenBank/DDBJ databases">
        <title>First Complete Genome Sequence of a Subdivision 6 Acidobacterium.</title>
        <authorList>
            <person name="Huang S."/>
            <person name="Vieira S."/>
            <person name="Bunk B."/>
            <person name="Riedel T."/>
            <person name="Sproeer C."/>
            <person name="Overmann J."/>
        </authorList>
    </citation>
    <scope>NUCLEOTIDE SEQUENCE [LARGE SCALE GENOMIC DNA]</scope>
    <source>
        <strain evidence="3">DSM 100886 HEG_-6_39</strain>
    </source>
</reference>
<feature type="transmembrane region" description="Helical" evidence="1">
    <location>
        <begin position="285"/>
        <end position="302"/>
    </location>
</feature>
<feature type="transmembrane region" description="Helical" evidence="1">
    <location>
        <begin position="116"/>
        <end position="138"/>
    </location>
</feature>
<sequence>MQAQTRLLVRHFVRGYISTDLAGGERQAALSAALLFSPGLFITVVLASKYVMTPFPVPGLSALAGFADRLLIFGGSMVIMALVAVVQWDRLSVDARDASILGVLPLRHGQIVQAKWMATALFAGAAALLLNGIPSLIYPIVSVGRLDANWLLVLQLTMLQLTIGVLSGLLGFLVVLTVREGLLALLGARTFARISAAAQASFVVVGLLAFFLQPTFALRALRDGHPSARWWPAVVLAGTFEELGGHRVAALPAAPLPRRLRARAATVLDQYRMALGHAKGSARRTAVAVPGLCLFLASVLFWNNRRRLEAPVLGARGTRGTRAFAWHLWRSVAPRPETRAGATFAWRTLLRSQRHRLLLAVGLAGGLAAGAVGFLQEPRRGASLADANLVVLSIQALVVVSVAAGGRAALRREADNNATWLFAVAWNGIRAPYESGVALATWFIVGLPVLLMSPLWWSLLGADAAVTHAIVGLALALGLAELIVLTLGTLALVDDAIPSESARALPVLGVPAVVLGSTILASAERWSALTTIGVLLTLAATFRVARLWRRTDGQPVMPAAGEPSVALSLNE</sequence>
<dbReference type="KEGG" id="abac:LuPra_02116"/>
<evidence type="ECO:0000313" key="2">
    <source>
        <dbReference type="EMBL" id="AMY08910.1"/>
    </source>
</evidence>
<name>A0A143PL04_LUTPR</name>
<protein>
    <recommendedName>
        <fullName evidence="4">ABC-2 type transport system permease protein</fullName>
    </recommendedName>
</protein>
<dbReference type="AlphaFoldDB" id="A0A143PL04"/>
<evidence type="ECO:0008006" key="4">
    <source>
        <dbReference type="Google" id="ProtNLM"/>
    </source>
</evidence>
<feature type="transmembrane region" description="Helical" evidence="1">
    <location>
        <begin position="387"/>
        <end position="410"/>
    </location>
</feature>
<feature type="transmembrane region" description="Helical" evidence="1">
    <location>
        <begin position="437"/>
        <end position="457"/>
    </location>
</feature>
<keyword evidence="1" id="KW-0472">Membrane</keyword>